<comment type="caution">
    <text evidence="6">The sequence shown here is derived from an EMBL/GenBank/DDBJ whole genome shotgun (WGS) entry which is preliminary data.</text>
</comment>
<comment type="subcellular location">
    <subcellularLocation>
        <location evidence="1">Nucleus</location>
    </subcellularLocation>
</comment>
<evidence type="ECO:0000256" key="4">
    <source>
        <dbReference type="SAM" id="MobiDB-lite"/>
    </source>
</evidence>
<organism evidence="6 7">
    <name type="scientific">Mycena venus</name>
    <dbReference type="NCBI Taxonomy" id="2733690"/>
    <lineage>
        <taxon>Eukaryota</taxon>
        <taxon>Fungi</taxon>
        <taxon>Dikarya</taxon>
        <taxon>Basidiomycota</taxon>
        <taxon>Agaricomycotina</taxon>
        <taxon>Agaricomycetes</taxon>
        <taxon>Agaricomycetidae</taxon>
        <taxon>Agaricales</taxon>
        <taxon>Marasmiineae</taxon>
        <taxon>Mycenaceae</taxon>
        <taxon>Mycena</taxon>
    </lineage>
</organism>
<evidence type="ECO:0000313" key="7">
    <source>
        <dbReference type="Proteomes" id="UP000620124"/>
    </source>
</evidence>
<reference evidence="6" key="1">
    <citation type="submission" date="2020-05" db="EMBL/GenBank/DDBJ databases">
        <title>Mycena genomes resolve the evolution of fungal bioluminescence.</title>
        <authorList>
            <person name="Tsai I.J."/>
        </authorList>
    </citation>
    <scope>NUCLEOTIDE SEQUENCE</scope>
    <source>
        <strain evidence="6">CCC161011</strain>
    </source>
</reference>
<dbReference type="AlphaFoldDB" id="A0A8H6YMR1"/>
<evidence type="ECO:0000259" key="5">
    <source>
        <dbReference type="PROSITE" id="PS51184"/>
    </source>
</evidence>
<dbReference type="Proteomes" id="UP000620124">
    <property type="component" value="Unassembled WGS sequence"/>
</dbReference>
<proteinExistence type="predicted"/>
<dbReference type="InterPro" id="IPR045109">
    <property type="entry name" value="LSDs-like"/>
</dbReference>
<dbReference type="GO" id="GO:0006357">
    <property type="term" value="P:regulation of transcription by RNA polymerase II"/>
    <property type="evidence" value="ECO:0007669"/>
    <property type="project" value="TreeGrafter"/>
</dbReference>
<keyword evidence="2" id="KW-0479">Metal-binding</keyword>
<keyword evidence="7" id="KW-1185">Reference proteome</keyword>
<feature type="compositionally biased region" description="Basic and acidic residues" evidence="4">
    <location>
        <begin position="1"/>
        <end position="10"/>
    </location>
</feature>
<feature type="domain" description="JmjC" evidence="5">
    <location>
        <begin position="149"/>
        <end position="320"/>
    </location>
</feature>
<dbReference type="Pfam" id="PF02373">
    <property type="entry name" value="JmjC"/>
    <property type="match status" value="1"/>
</dbReference>
<dbReference type="PROSITE" id="PS51184">
    <property type="entry name" value="JMJC"/>
    <property type="match status" value="1"/>
</dbReference>
<dbReference type="GO" id="GO:0000118">
    <property type="term" value="C:histone deacetylase complex"/>
    <property type="evidence" value="ECO:0007669"/>
    <property type="project" value="TreeGrafter"/>
</dbReference>
<dbReference type="GO" id="GO:0032454">
    <property type="term" value="F:histone H3K9 demethylase activity"/>
    <property type="evidence" value="ECO:0007669"/>
    <property type="project" value="InterPro"/>
</dbReference>
<dbReference type="SUPFAM" id="SSF51197">
    <property type="entry name" value="Clavaminate synthase-like"/>
    <property type="match status" value="1"/>
</dbReference>
<gene>
    <name evidence="6" type="ORF">MVEN_00804400</name>
</gene>
<evidence type="ECO:0000256" key="1">
    <source>
        <dbReference type="ARBA" id="ARBA00004123"/>
    </source>
</evidence>
<evidence type="ECO:0000256" key="2">
    <source>
        <dbReference type="ARBA" id="ARBA00022723"/>
    </source>
</evidence>
<dbReference type="PANTHER" id="PTHR12549">
    <property type="entry name" value="JMJC DOMAIN-CONTAINING HISTONE DEMETHYLATION PROTEIN"/>
    <property type="match status" value="1"/>
</dbReference>
<dbReference type="GO" id="GO:0003712">
    <property type="term" value="F:transcription coregulator activity"/>
    <property type="evidence" value="ECO:0007669"/>
    <property type="project" value="TreeGrafter"/>
</dbReference>
<feature type="region of interest" description="Disordered" evidence="4">
    <location>
        <begin position="1"/>
        <end position="27"/>
    </location>
</feature>
<protein>
    <submittedName>
        <fullName evidence="6">Clavaminate synthase-like protein</fullName>
    </submittedName>
</protein>
<dbReference type="PANTHER" id="PTHR12549:SF38">
    <property type="entry name" value="JMJC DOMAIN-CONTAINING HISTONE DEMETHYLASE 2, ISOFORM A"/>
    <property type="match status" value="1"/>
</dbReference>
<dbReference type="GO" id="GO:0000785">
    <property type="term" value="C:chromatin"/>
    <property type="evidence" value="ECO:0007669"/>
    <property type="project" value="TreeGrafter"/>
</dbReference>
<dbReference type="EMBL" id="JACAZI010000005">
    <property type="protein sequence ID" value="KAF7360725.1"/>
    <property type="molecule type" value="Genomic_DNA"/>
</dbReference>
<dbReference type="GO" id="GO:0031490">
    <property type="term" value="F:chromatin DNA binding"/>
    <property type="evidence" value="ECO:0007669"/>
    <property type="project" value="TreeGrafter"/>
</dbReference>
<dbReference type="GO" id="GO:0046872">
    <property type="term" value="F:metal ion binding"/>
    <property type="evidence" value="ECO:0007669"/>
    <property type="project" value="UniProtKB-KW"/>
</dbReference>
<dbReference type="OrthoDB" id="1667110at2759"/>
<keyword evidence="3" id="KW-0539">Nucleus</keyword>
<evidence type="ECO:0000313" key="6">
    <source>
        <dbReference type="EMBL" id="KAF7360725.1"/>
    </source>
</evidence>
<dbReference type="Gene3D" id="2.60.120.650">
    <property type="entry name" value="Cupin"/>
    <property type="match status" value="1"/>
</dbReference>
<evidence type="ECO:0000256" key="3">
    <source>
        <dbReference type="ARBA" id="ARBA00023242"/>
    </source>
</evidence>
<accession>A0A8H6YMR1</accession>
<dbReference type="InterPro" id="IPR003347">
    <property type="entry name" value="JmjC_dom"/>
</dbReference>
<dbReference type="SMART" id="SM00558">
    <property type="entry name" value="JmjC"/>
    <property type="match status" value="1"/>
</dbReference>
<sequence>MTEFSSDHASRPHLPLATVPVHSREQDQIPSYEIQRAASSSLTEDNFRSMWATGDPLLLYGVLQNFQLDWDPPSFINKYGSQECDVVDCQTGDVTKTTVKKFFRRFMQTSSPNQTLKLKDWPPTSDFRLNFPELYEDFSQAVPMPNYVRRDGVFNISSHFPEKAVPPDLGPKMYNAYGNPNGTGVDSQGSTKLHMDMADALNIMMYATSQNGQPGCAAWDIFRASDSDQLRAFIQKRFSLIGPDPIHSQEVYLDDESRYALWQETGVKSYRVYQQVGEAIFIPAGCAHQVCNLSHCIKVAIDFVSLENIGRCEQLTREFREQNVGRAWKEDVLQLRAMMWFAWLSCLKQEEDNARLQ</sequence>
<name>A0A8H6YMR1_9AGAR</name>